<keyword evidence="3" id="KW-1185">Reference proteome</keyword>
<evidence type="ECO:0000313" key="2">
    <source>
        <dbReference type="EMBL" id="GIH08485.1"/>
    </source>
</evidence>
<feature type="transmembrane region" description="Helical" evidence="1">
    <location>
        <begin position="94"/>
        <end position="114"/>
    </location>
</feature>
<organism evidence="2 3">
    <name type="scientific">Rhizocola hellebori</name>
    <dbReference type="NCBI Taxonomy" id="1392758"/>
    <lineage>
        <taxon>Bacteria</taxon>
        <taxon>Bacillati</taxon>
        <taxon>Actinomycetota</taxon>
        <taxon>Actinomycetes</taxon>
        <taxon>Micromonosporales</taxon>
        <taxon>Micromonosporaceae</taxon>
        <taxon>Rhizocola</taxon>
    </lineage>
</organism>
<protein>
    <recommendedName>
        <fullName evidence="4">PH domain-containing protein</fullName>
    </recommendedName>
</protein>
<name>A0A8J3VJB1_9ACTN</name>
<sequence>MTTSLPALRTRKRSRIKALMLPLAAVLALALMQSLVAWPVWVTVVMSIAVLAMAVVLAVRSRGPAEYAAELLVEIDRRGSKFVAPQCLARSSNIPMAITIYLVGTTTLGVTGGYVRGWQAIVYAVIAVIAGATTAVGVYRGAHRVTFRPEVIELPYVLGCRRIPWDQLAPNGPLQPHKAKHPITIITVRAPHFYRTFSSLVDNRFLAETIRQYVDNPHHRPQIGTAAEHDRLRQAIQLRP</sequence>
<gene>
    <name evidence="2" type="ORF">Rhe02_65520</name>
</gene>
<proteinExistence type="predicted"/>
<evidence type="ECO:0000313" key="3">
    <source>
        <dbReference type="Proteomes" id="UP000612899"/>
    </source>
</evidence>
<dbReference type="EMBL" id="BONY01000050">
    <property type="protein sequence ID" value="GIH08485.1"/>
    <property type="molecule type" value="Genomic_DNA"/>
</dbReference>
<dbReference type="AlphaFoldDB" id="A0A8J3VJB1"/>
<reference evidence="2" key="1">
    <citation type="submission" date="2021-01" db="EMBL/GenBank/DDBJ databases">
        <title>Whole genome shotgun sequence of Rhizocola hellebori NBRC 109834.</title>
        <authorList>
            <person name="Komaki H."/>
            <person name="Tamura T."/>
        </authorList>
    </citation>
    <scope>NUCLEOTIDE SEQUENCE</scope>
    <source>
        <strain evidence="2">NBRC 109834</strain>
    </source>
</reference>
<evidence type="ECO:0008006" key="4">
    <source>
        <dbReference type="Google" id="ProtNLM"/>
    </source>
</evidence>
<keyword evidence="1" id="KW-0472">Membrane</keyword>
<accession>A0A8J3VJB1</accession>
<keyword evidence="1" id="KW-0812">Transmembrane</keyword>
<comment type="caution">
    <text evidence="2">The sequence shown here is derived from an EMBL/GenBank/DDBJ whole genome shotgun (WGS) entry which is preliminary data.</text>
</comment>
<feature type="transmembrane region" description="Helical" evidence="1">
    <location>
        <begin position="40"/>
        <end position="59"/>
    </location>
</feature>
<evidence type="ECO:0000256" key="1">
    <source>
        <dbReference type="SAM" id="Phobius"/>
    </source>
</evidence>
<feature type="transmembrane region" description="Helical" evidence="1">
    <location>
        <begin position="120"/>
        <end position="139"/>
    </location>
</feature>
<keyword evidence="1" id="KW-1133">Transmembrane helix</keyword>
<dbReference type="Proteomes" id="UP000612899">
    <property type="component" value="Unassembled WGS sequence"/>
</dbReference>